<comment type="similarity">
    <text evidence="2 12">Belongs to the histone deacetylase family. HD type 2 subfamily.</text>
</comment>
<feature type="coiled-coil region" evidence="15">
    <location>
        <begin position="82"/>
        <end position="111"/>
    </location>
</feature>
<dbReference type="Gene3D" id="3.40.800.20">
    <property type="entry name" value="Histone deacetylase domain"/>
    <property type="match status" value="1"/>
</dbReference>
<evidence type="ECO:0000256" key="3">
    <source>
        <dbReference type="ARBA" id="ARBA00012111"/>
    </source>
</evidence>
<evidence type="ECO:0000256" key="1">
    <source>
        <dbReference type="ARBA" id="ARBA00004123"/>
    </source>
</evidence>
<feature type="region of interest" description="Disordered" evidence="16">
    <location>
        <begin position="401"/>
        <end position="420"/>
    </location>
</feature>
<keyword evidence="15" id="KW-0175">Coiled coil</keyword>
<dbReference type="PRINTS" id="PR01270">
    <property type="entry name" value="HDASUPER"/>
</dbReference>
<dbReference type="EMBL" id="JAODUP010000124">
    <property type="protein sequence ID" value="KAK2160951.1"/>
    <property type="molecule type" value="Genomic_DNA"/>
</dbReference>
<comment type="catalytic activity">
    <reaction evidence="12">
        <text>N(6)-acetyl-L-lysyl-[histone] + H2O = L-lysyl-[histone] + acetate</text>
        <dbReference type="Rhea" id="RHEA:58196"/>
        <dbReference type="Rhea" id="RHEA-COMP:9845"/>
        <dbReference type="Rhea" id="RHEA-COMP:11338"/>
        <dbReference type="ChEBI" id="CHEBI:15377"/>
        <dbReference type="ChEBI" id="CHEBI:29969"/>
        <dbReference type="ChEBI" id="CHEBI:30089"/>
        <dbReference type="ChEBI" id="CHEBI:61930"/>
        <dbReference type="EC" id="3.5.1.98"/>
    </reaction>
</comment>
<feature type="compositionally biased region" description="Low complexity" evidence="16">
    <location>
        <begin position="986"/>
        <end position="998"/>
    </location>
</feature>
<evidence type="ECO:0000256" key="11">
    <source>
        <dbReference type="ARBA" id="ARBA00023242"/>
    </source>
</evidence>
<protein>
    <recommendedName>
        <fullName evidence="3 12">Histone deacetylase</fullName>
        <ecNumber evidence="3 12">3.5.1.98</ecNumber>
    </recommendedName>
</protein>
<dbReference type="InterPro" id="IPR046949">
    <property type="entry name" value="HDAC4/5/7/9"/>
</dbReference>
<dbReference type="GO" id="GO:0000122">
    <property type="term" value="P:negative regulation of transcription by RNA polymerase II"/>
    <property type="evidence" value="ECO:0007669"/>
    <property type="project" value="InterPro"/>
</dbReference>
<dbReference type="AlphaFoldDB" id="A0AAD9JXB9"/>
<feature type="domain" description="Histone deacetylase" evidence="17">
    <location>
        <begin position="586"/>
        <end position="899"/>
    </location>
</feature>
<evidence type="ECO:0000256" key="12">
    <source>
        <dbReference type="PIRNR" id="PIRNR037911"/>
    </source>
</evidence>
<evidence type="ECO:0000256" key="6">
    <source>
        <dbReference type="ARBA" id="ARBA00022801"/>
    </source>
</evidence>
<dbReference type="PIRSF" id="PIRSF037911">
    <property type="entry name" value="HDAC_II_euk"/>
    <property type="match status" value="1"/>
</dbReference>
<dbReference type="FunFam" id="3.40.800.20:FF:000002">
    <property type="entry name" value="Histone deacetylase"/>
    <property type="match status" value="1"/>
</dbReference>
<feature type="binding site" evidence="14">
    <location>
        <position position="658"/>
    </location>
    <ligand>
        <name>Zn(2+)</name>
        <dbReference type="ChEBI" id="CHEBI:29105"/>
    </ligand>
</feature>
<keyword evidence="7 14" id="KW-0862">Zinc</keyword>
<feature type="region of interest" description="Disordered" evidence="16">
    <location>
        <begin position="974"/>
        <end position="1007"/>
    </location>
</feature>
<dbReference type="InterPro" id="IPR023696">
    <property type="entry name" value="Ureohydrolase_dom_sf"/>
</dbReference>
<comment type="function">
    <text evidence="12">Responsible for the deacetylation of lysine residues on the N-terminal part of the core histones (H2A, H2B, H3 and H4). Histone deacetylation gives a tag for epigenetic repression and plays an important role in transcriptional regulation, cell cycle progression and developmental events.</text>
</comment>
<feature type="compositionally biased region" description="Polar residues" evidence="16">
    <location>
        <begin position="160"/>
        <end position="177"/>
    </location>
</feature>
<dbReference type="SUPFAM" id="SSF52768">
    <property type="entry name" value="Arginase/deacetylase"/>
    <property type="match status" value="1"/>
</dbReference>
<evidence type="ECO:0000256" key="14">
    <source>
        <dbReference type="PIRSR" id="PIRSR037911-2"/>
    </source>
</evidence>
<evidence type="ECO:0000256" key="9">
    <source>
        <dbReference type="ARBA" id="ARBA00023015"/>
    </source>
</evidence>
<dbReference type="PANTHER" id="PTHR45364:SF13">
    <property type="entry name" value="HISTONE DEACETYLASE"/>
    <property type="match status" value="1"/>
</dbReference>
<evidence type="ECO:0000256" key="5">
    <source>
        <dbReference type="ARBA" id="ARBA00022723"/>
    </source>
</evidence>
<feature type="binding site" evidence="14">
    <location>
        <position position="580"/>
    </location>
    <ligand>
        <name>Zn(2+)</name>
        <dbReference type="ChEBI" id="CHEBI:29105"/>
    </ligand>
</feature>
<feature type="binding site" evidence="14">
    <location>
        <position position="578"/>
    </location>
    <ligand>
        <name>Zn(2+)</name>
        <dbReference type="ChEBI" id="CHEBI:29105"/>
    </ligand>
</feature>
<comment type="subcellular location">
    <subcellularLocation>
        <location evidence="1 12">Nucleus</location>
    </subcellularLocation>
</comment>
<feature type="region of interest" description="Disordered" evidence="16">
    <location>
        <begin position="205"/>
        <end position="281"/>
    </location>
</feature>
<dbReference type="InterPro" id="IPR023801">
    <property type="entry name" value="His_deacetylse_dom"/>
</dbReference>
<keyword evidence="10 12" id="KW-0804">Transcription</keyword>
<name>A0AAD9JXB9_9ANNE</name>
<evidence type="ECO:0000259" key="17">
    <source>
        <dbReference type="Pfam" id="PF00850"/>
    </source>
</evidence>
<evidence type="ECO:0000256" key="4">
    <source>
        <dbReference type="ARBA" id="ARBA00022491"/>
    </source>
</evidence>
<evidence type="ECO:0000313" key="19">
    <source>
        <dbReference type="Proteomes" id="UP001208570"/>
    </source>
</evidence>
<evidence type="ECO:0000256" key="2">
    <source>
        <dbReference type="ARBA" id="ARBA00007738"/>
    </source>
</evidence>
<dbReference type="EC" id="3.5.1.98" evidence="3 12"/>
<keyword evidence="5 14" id="KW-0479">Metal-binding</keyword>
<comment type="caution">
    <text evidence="18">The sequence shown here is derived from an EMBL/GenBank/DDBJ whole genome shotgun (WGS) entry which is preliminary data.</text>
</comment>
<keyword evidence="6 12" id="KW-0378">Hydrolase</keyword>
<feature type="region of interest" description="Disordered" evidence="16">
    <location>
        <begin position="144"/>
        <end position="178"/>
    </location>
</feature>
<reference evidence="18" key="1">
    <citation type="journal article" date="2023" name="Mol. Biol. Evol.">
        <title>Third-Generation Sequencing Reveals the Adaptive Role of the Epigenome in Three Deep-Sea Polychaetes.</title>
        <authorList>
            <person name="Perez M."/>
            <person name="Aroh O."/>
            <person name="Sun Y."/>
            <person name="Lan Y."/>
            <person name="Juniper S.K."/>
            <person name="Young C.R."/>
            <person name="Angers B."/>
            <person name="Qian P.Y."/>
        </authorList>
    </citation>
    <scope>NUCLEOTIDE SEQUENCE</scope>
    <source>
        <strain evidence="18">P08H-3</strain>
    </source>
</reference>
<dbReference type="CDD" id="cd11681">
    <property type="entry name" value="HDAC_classIIa"/>
    <property type="match status" value="1"/>
</dbReference>
<dbReference type="InterPro" id="IPR037138">
    <property type="entry name" value="His_deacetylse_dom_sf"/>
</dbReference>
<keyword evidence="19" id="KW-1185">Reference proteome</keyword>
<dbReference type="InterPro" id="IPR000286">
    <property type="entry name" value="HDACs"/>
</dbReference>
<keyword evidence="9 12" id="KW-0805">Transcription regulation</keyword>
<evidence type="ECO:0000256" key="13">
    <source>
        <dbReference type="PIRSR" id="PIRSR037911-1"/>
    </source>
</evidence>
<dbReference type="PANTHER" id="PTHR45364">
    <property type="entry name" value="HISTONE DEACETYLASE 9-RELATED"/>
    <property type="match status" value="1"/>
</dbReference>
<dbReference type="GO" id="GO:0141221">
    <property type="term" value="F:histone deacetylase activity, hydrolytic mechanism"/>
    <property type="evidence" value="ECO:0007669"/>
    <property type="project" value="UniProtKB-EC"/>
</dbReference>
<feature type="compositionally biased region" description="Low complexity" evidence="16">
    <location>
        <begin position="243"/>
        <end position="269"/>
    </location>
</feature>
<keyword evidence="8 12" id="KW-0156">Chromatin regulator</keyword>
<organism evidence="18 19">
    <name type="scientific">Paralvinella palmiformis</name>
    <dbReference type="NCBI Taxonomy" id="53620"/>
    <lineage>
        <taxon>Eukaryota</taxon>
        <taxon>Metazoa</taxon>
        <taxon>Spiralia</taxon>
        <taxon>Lophotrochozoa</taxon>
        <taxon>Annelida</taxon>
        <taxon>Polychaeta</taxon>
        <taxon>Sedentaria</taxon>
        <taxon>Canalipalpata</taxon>
        <taxon>Terebellida</taxon>
        <taxon>Terebelliformia</taxon>
        <taxon>Alvinellidae</taxon>
        <taxon>Paralvinella</taxon>
    </lineage>
</organism>
<dbReference type="Pfam" id="PF00850">
    <property type="entry name" value="Hist_deacetyl"/>
    <property type="match status" value="1"/>
</dbReference>
<evidence type="ECO:0000256" key="15">
    <source>
        <dbReference type="SAM" id="Coils"/>
    </source>
</evidence>
<evidence type="ECO:0000256" key="10">
    <source>
        <dbReference type="ARBA" id="ARBA00023163"/>
    </source>
</evidence>
<evidence type="ECO:0000256" key="16">
    <source>
        <dbReference type="SAM" id="MobiDB-lite"/>
    </source>
</evidence>
<accession>A0AAD9JXB9</accession>
<evidence type="ECO:0000256" key="8">
    <source>
        <dbReference type="ARBA" id="ARBA00022853"/>
    </source>
</evidence>
<feature type="binding site" evidence="14">
    <location>
        <position position="586"/>
    </location>
    <ligand>
        <name>Zn(2+)</name>
        <dbReference type="ChEBI" id="CHEBI:29105"/>
    </ligand>
</feature>
<dbReference type="GO" id="GO:0046872">
    <property type="term" value="F:metal ion binding"/>
    <property type="evidence" value="ECO:0007669"/>
    <property type="project" value="UniProtKB-KW"/>
</dbReference>
<dbReference type="Proteomes" id="UP001208570">
    <property type="component" value="Unassembled WGS sequence"/>
</dbReference>
<evidence type="ECO:0000313" key="18">
    <source>
        <dbReference type="EMBL" id="KAK2160951.1"/>
    </source>
</evidence>
<evidence type="ECO:0000256" key="7">
    <source>
        <dbReference type="ARBA" id="ARBA00022833"/>
    </source>
</evidence>
<gene>
    <name evidence="18" type="ORF">LSH36_124g03018</name>
</gene>
<proteinExistence type="inferred from homology"/>
<feature type="active site" evidence="13">
    <location>
        <position position="710"/>
    </location>
</feature>
<keyword evidence="11" id="KW-0539">Nucleus</keyword>
<sequence>MEINNHHLTSLSRKDPQLISPVLYMAGAQPNVNDPELHAQYVNIEKHYRMQAELLSRQFEEQRRLLAHEQVKMQEYMKAMMIHKQQQEFLQQQQQKQLEEQREESELRERQRLEQIKHKGKNEQSAVASSEVKQKLRECLLNKGHRDNHFKNSPPDFRQWATQHSSLEQHSPPTSGLSPPLRAAHLMGRFEEDYPLRKTVSEPNLKMRSNIRHKVISRNSPLTRRRDINTMKRHPLAIDTTLSSSNPDSGPNSPPTSSQSSATDSSAPGNTAGQKDEPPAPLSMMSRMVINQSMPNISIGQPRDKLAKTESQSLSLSASEAELRARAALQYGLPLMGSYQYYPLPTTEGEVSPTNATLVEAQIKALELARSTGTLGLGHSMASNVPPPTLLNTMSLPESSYPRIQQSSRPPLHRAQSSPLPLPGQLLWNQQQLLLHKQQEQLMKESQKSYLKQKLQSALLQRSSSKTQMENVDEAAENRLTSDGATAADKEVDVVVIDDQKEAEASPPRPHKREREAFLLKMRQRAISSGSPPITAGIPENSIDVGPTTSMDLDYQPQSDRLYNTGVAYDTVMLKHECLCGNNSMHPENPDRLHAILSRLHDKGLISQCEKMKSRKATPEELKTCHSEAYVHMYSTSSHKRDQHVLETFFPRFCKLPCGGIGVDSDTVWNELYTPQATRMAAGCVIDLAFKVARGDLKNGFALVRPPGHHAEDTQAMGFCFFNSIAVATKLLLDRLQLKRILIVDWDVHHGNSTQQLFYTDPRVLYISLHRHDNGNFFPGTGAPEDCGIDKGVGFNVNIAFAGMLSPPMGDAEYLAAFRSLVMPIARQFEPELVLVSAGFDAADGHPAPLGGYKVTAPCFGYMTKQLMTLAGGKVVLVLEGGYILPALCDTAETCLRALLHMEVESISESELQRQPCKAALETMETTIKCQAHYWPCVTRQTIHLSSSFIDAQSREHEEADTVSAFASLSVVPEQPSGLPSDDVIPAGLPAGGTAAATSVEQPMEES</sequence>
<dbReference type="GO" id="GO:0005634">
    <property type="term" value="C:nucleus"/>
    <property type="evidence" value="ECO:0007669"/>
    <property type="project" value="UniProtKB-SubCell"/>
</dbReference>
<keyword evidence="4 12" id="KW-0678">Repressor</keyword>